<reference evidence="9" key="1">
    <citation type="journal article" date="2019" name="Int. J. Syst. Evol. Microbiol.">
        <title>The Global Catalogue of Microorganisms (GCM) 10K type strain sequencing project: providing services to taxonomists for standard genome sequencing and annotation.</title>
        <authorList>
            <consortium name="The Broad Institute Genomics Platform"/>
            <consortium name="The Broad Institute Genome Sequencing Center for Infectious Disease"/>
            <person name="Wu L."/>
            <person name="Ma J."/>
        </authorList>
    </citation>
    <scope>NUCLEOTIDE SEQUENCE [LARGE SCALE GENOMIC DNA]</scope>
    <source>
        <strain evidence="9">JCM 18401</strain>
    </source>
</reference>
<comment type="similarity">
    <text evidence="6">Belongs to the TRAFAC class translation factor GTPase superfamily. Classic translation factor GTPase family. CysN/NodQ subfamily.</text>
</comment>
<evidence type="ECO:0000256" key="6">
    <source>
        <dbReference type="HAMAP-Rule" id="MF_00062"/>
    </source>
</evidence>
<dbReference type="InterPro" id="IPR027417">
    <property type="entry name" value="P-loop_NTPase"/>
</dbReference>
<feature type="domain" description="Tr-type G" evidence="7">
    <location>
        <begin position="37"/>
        <end position="251"/>
    </location>
</feature>
<feature type="binding site" evidence="6">
    <location>
        <begin position="46"/>
        <end position="53"/>
    </location>
    <ligand>
        <name>GTP</name>
        <dbReference type="ChEBI" id="CHEBI:37565"/>
    </ligand>
</feature>
<comment type="function">
    <text evidence="6">With CysD forms the ATP sulfurylase (ATPS) that catalyzes the adenylation of sulfate producing adenosine 5'-phosphosulfate (APS) and diphosphate, the first enzymatic step in sulfur assimilation pathway. APS synthesis involves the formation of a high-energy phosphoric-sulfuric acid anhydride bond driven by GTP hydrolysis by CysN coupled to ATP hydrolysis by CysD.</text>
</comment>
<accession>A0ABP9EKS8</accession>
<dbReference type="InterPro" id="IPR054696">
    <property type="entry name" value="GTP-eEF1A_C"/>
</dbReference>
<organism evidence="8 9">
    <name type="scientific">Ferrimonas pelagia</name>
    <dbReference type="NCBI Taxonomy" id="1177826"/>
    <lineage>
        <taxon>Bacteria</taxon>
        <taxon>Pseudomonadati</taxon>
        <taxon>Pseudomonadota</taxon>
        <taxon>Gammaproteobacteria</taxon>
        <taxon>Alteromonadales</taxon>
        <taxon>Ferrimonadaceae</taxon>
        <taxon>Ferrimonas</taxon>
    </lineage>
</organism>
<dbReference type="InterPro" id="IPR031157">
    <property type="entry name" value="G_TR_CS"/>
</dbReference>
<comment type="subunit">
    <text evidence="6">Heterodimer composed of CysD, the smaller subunit, and CysN.</text>
</comment>
<dbReference type="InterPro" id="IPR004161">
    <property type="entry name" value="EFTu-like_2"/>
</dbReference>
<dbReference type="InterPro" id="IPR044139">
    <property type="entry name" value="CysN_NoDQ_III"/>
</dbReference>
<dbReference type="EMBL" id="BAABJZ010000006">
    <property type="protein sequence ID" value="GAA4874812.1"/>
    <property type="molecule type" value="Genomic_DNA"/>
</dbReference>
<dbReference type="PANTHER" id="PTHR23115">
    <property type="entry name" value="TRANSLATION FACTOR"/>
    <property type="match status" value="1"/>
</dbReference>
<dbReference type="InterPro" id="IPR011779">
    <property type="entry name" value="SO4_adenylTrfase_lsu"/>
</dbReference>
<dbReference type="Pfam" id="PF00009">
    <property type="entry name" value="GTP_EFTU"/>
    <property type="match status" value="1"/>
</dbReference>
<dbReference type="Gene3D" id="3.40.50.300">
    <property type="entry name" value="P-loop containing nucleotide triphosphate hydrolases"/>
    <property type="match status" value="1"/>
</dbReference>
<dbReference type="CDD" id="cd04095">
    <property type="entry name" value="CysN_NoDQ_III"/>
    <property type="match status" value="1"/>
</dbReference>
<dbReference type="NCBIfam" id="TIGR02034">
    <property type="entry name" value="CysN"/>
    <property type="match status" value="1"/>
</dbReference>
<dbReference type="InterPro" id="IPR005225">
    <property type="entry name" value="Small_GTP-bd"/>
</dbReference>
<evidence type="ECO:0000256" key="5">
    <source>
        <dbReference type="ARBA" id="ARBA00023134"/>
    </source>
</evidence>
<dbReference type="CDD" id="cd03695">
    <property type="entry name" value="CysN_NodQ_II"/>
    <property type="match status" value="1"/>
</dbReference>
<sequence length="485" mass="53912">MEDALWVLYELKGIIMSHVSNLIESDIQSYLKQHENKDLLRFLTCGNVDDGKSTLIGRLLHDSKMIFEDHMAAIKNDSKRFNTTNGEFDLALLVDGLQSEREQGITIDVAYRYFSTDKRKFIIADCPGHEQYTRNMATGASNCDLAIVMIDARYGVQTQTKRHSYIASLLGIKHVIVAVNKMDIVGYDQEVFRKIKADYKAFAKELNIPDIRFVPISALCGDNVVDRSVAMDWYPGATLMTLLETVKLQDEKNLEAFRLPVQYVNRPNLDFRGFCGTIASGVIRVGDKISVMPSGKTSTIESIYVANQTSDIAFVGQAVTVTLNDEIDISRGDVIAKTGKLPNSTDSFNSNVVWMGESPLQVGKEYLIKSASKTAVGRVQNIIYRTDMNSFNEMSASALTLNEIGFCSVIINDALSIDTYLDSAGTGSFVIIDKLTNGTVGAGMITDVVQESALEHSTTSYSDREIALNKFIRDNYPEWNCIKFC</sequence>
<dbReference type="Pfam" id="PF03144">
    <property type="entry name" value="GTP_EFTU_D2"/>
    <property type="match status" value="1"/>
</dbReference>
<comment type="caution">
    <text evidence="8">The sequence shown here is derived from an EMBL/GenBank/DDBJ whole genome shotgun (WGS) entry which is preliminary data.</text>
</comment>
<keyword evidence="5 6" id="KW-0342">GTP-binding</keyword>
<dbReference type="SUPFAM" id="SSF50447">
    <property type="entry name" value="Translation proteins"/>
    <property type="match status" value="1"/>
</dbReference>
<dbReference type="Proteomes" id="UP001499988">
    <property type="component" value="Unassembled WGS sequence"/>
</dbReference>
<dbReference type="PROSITE" id="PS00301">
    <property type="entry name" value="G_TR_1"/>
    <property type="match status" value="1"/>
</dbReference>
<dbReference type="CDD" id="cd04166">
    <property type="entry name" value="CysN_ATPS"/>
    <property type="match status" value="1"/>
</dbReference>
<evidence type="ECO:0000256" key="4">
    <source>
        <dbReference type="ARBA" id="ARBA00022840"/>
    </source>
</evidence>
<dbReference type="InterPro" id="IPR041757">
    <property type="entry name" value="CysN_GTP-bd"/>
</dbReference>
<keyword evidence="4 6" id="KW-0067">ATP-binding</keyword>
<keyword evidence="3 6" id="KW-0547">Nucleotide-binding</keyword>
<keyword evidence="2 6" id="KW-0548">Nucleotidyltransferase</keyword>
<evidence type="ECO:0000256" key="2">
    <source>
        <dbReference type="ARBA" id="ARBA00022695"/>
    </source>
</evidence>
<comment type="catalytic activity">
    <reaction evidence="6">
        <text>sulfate + ATP + H(+) = adenosine 5'-phosphosulfate + diphosphate</text>
        <dbReference type="Rhea" id="RHEA:18133"/>
        <dbReference type="ChEBI" id="CHEBI:15378"/>
        <dbReference type="ChEBI" id="CHEBI:16189"/>
        <dbReference type="ChEBI" id="CHEBI:30616"/>
        <dbReference type="ChEBI" id="CHEBI:33019"/>
        <dbReference type="ChEBI" id="CHEBI:58243"/>
        <dbReference type="EC" id="2.7.7.4"/>
    </reaction>
</comment>
<dbReference type="NCBIfam" id="NF003478">
    <property type="entry name" value="PRK05124.1"/>
    <property type="match status" value="1"/>
</dbReference>
<dbReference type="SUPFAM" id="SSF50465">
    <property type="entry name" value="EF-Tu/eEF-1alpha/eIF2-gamma C-terminal domain"/>
    <property type="match status" value="1"/>
</dbReference>
<dbReference type="SUPFAM" id="SSF52540">
    <property type="entry name" value="P-loop containing nucleoside triphosphate hydrolases"/>
    <property type="match status" value="1"/>
</dbReference>
<dbReference type="NCBIfam" id="TIGR00231">
    <property type="entry name" value="small_GTP"/>
    <property type="match status" value="1"/>
</dbReference>
<protein>
    <recommendedName>
        <fullName evidence="6">Sulfate adenylyltransferase subunit 1</fullName>
        <ecNumber evidence="6">2.7.7.4</ecNumber>
    </recommendedName>
    <alternativeName>
        <fullName evidence="6">ATP-sulfurylase large subunit</fullName>
    </alternativeName>
    <alternativeName>
        <fullName evidence="6">Sulfate adenylate transferase</fullName>
        <shortName evidence="6">SAT</shortName>
    </alternativeName>
</protein>
<dbReference type="InterPro" id="IPR044138">
    <property type="entry name" value="CysN_II"/>
</dbReference>
<dbReference type="InterPro" id="IPR009000">
    <property type="entry name" value="Transl_B-barrel_sf"/>
</dbReference>
<evidence type="ECO:0000256" key="1">
    <source>
        <dbReference type="ARBA" id="ARBA00022679"/>
    </source>
</evidence>
<dbReference type="InterPro" id="IPR000795">
    <property type="entry name" value="T_Tr_GTP-bd_dom"/>
</dbReference>
<name>A0ABP9EKS8_9GAMM</name>
<gene>
    <name evidence="6" type="primary">cysN</name>
    <name evidence="8" type="ORF">GCM10023333_04900</name>
</gene>
<feature type="binding site" evidence="6">
    <location>
        <begin position="125"/>
        <end position="129"/>
    </location>
    <ligand>
        <name>GTP</name>
        <dbReference type="ChEBI" id="CHEBI:37565"/>
    </ligand>
</feature>
<proteinExistence type="inferred from homology"/>
<dbReference type="PROSITE" id="PS51722">
    <property type="entry name" value="G_TR_2"/>
    <property type="match status" value="1"/>
</dbReference>
<dbReference type="InterPro" id="IPR050100">
    <property type="entry name" value="TRAFAC_GTPase_members"/>
</dbReference>
<keyword evidence="1 6" id="KW-0808">Transferase</keyword>
<dbReference type="HAMAP" id="MF_00062">
    <property type="entry name" value="Sulf_adenylyltr_sub1"/>
    <property type="match status" value="1"/>
</dbReference>
<dbReference type="Gene3D" id="2.40.30.10">
    <property type="entry name" value="Translation factors"/>
    <property type="match status" value="2"/>
</dbReference>
<dbReference type="EC" id="2.7.7.4" evidence="6"/>
<evidence type="ECO:0000313" key="9">
    <source>
        <dbReference type="Proteomes" id="UP001499988"/>
    </source>
</evidence>
<dbReference type="Pfam" id="PF22594">
    <property type="entry name" value="GTP-eEF1A_C"/>
    <property type="match status" value="1"/>
</dbReference>
<evidence type="ECO:0000313" key="8">
    <source>
        <dbReference type="EMBL" id="GAA4874812.1"/>
    </source>
</evidence>
<evidence type="ECO:0000256" key="3">
    <source>
        <dbReference type="ARBA" id="ARBA00022741"/>
    </source>
</evidence>
<feature type="binding site" evidence="6">
    <location>
        <begin position="180"/>
        <end position="183"/>
    </location>
    <ligand>
        <name>GTP</name>
        <dbReference type="ChEBI" id="CHEBI:37565"/>
    </ligand>
</feature>
<comment type="pathway">
    <text evidence="6">Sulfur metabolism; hydrogen sulfide biosynthesis; sulfite from sulfate: step 1/3.</text>
</comment>
<dbReference type="InterPro" id="IPR009001">
    <property type="entry name" value="Transl_elong_EF1A/Init_IF2_C"/>
</dbReference>
<evidence type="ECO:0000259" key="7">
    <source>
        <dbReference type="PROSITE" id="PS51722"/>
    </source>
</evidence>
<dbReference type="PRINTS" id="PR00315">
    <property type="entry name" value="ELONGATNFCT"/>
</dbReference>
<keyword evidence="9" id="KW-1185">Reference proteome</keyword>